<dbReference type="GeneID" id="13452314"/>
<evidence type="ECO:0000256" key="2">
    <source>
        <dbReference type="SAM" id="Phobius"/>
    </source>
</evidence>
<sequence>MSADPLRAMQRCRRTTTTAALLFLLSALLFHRGPVDSNNGSTDVKAYRISRPVFAAATELRQCAQLQDLGNYGVNLNLFTTQTVYLNGEYFCAESAPAQYRCRCGIATTCKPKLDPWGRNIGSCDCCSSWMIGCFVILGVFSVISIFVAVYVVGCQGKWWCDGYATLRTALIPRCGPAVSCPPSRPLPQNLFRGYASADFTNAEASPEVPVSAGTAPTLPRVNTAGVDDANHETVFGSNAEDGEARAQYPLLPPELRHPNAAAAGESRGPDIATRAV</sequence>
<dbReference type="OrthoDB" id="272768at2759"/>
<evidence type="ECO:0000256" key="3">
    <source>
        <dbReference type="SAM" id="SignalP"/>
    </source>
</evidence>
<dbReference type="KEGG" id="lmi:LMXM_33_1175"/>
<keyword evidence="2" id="KW-1133">Transmembrane helix</keyword>
<feature type="region of interest" description="Disordered" evidence="1">
    <location>
        <begin position="255"/>
        <end position="277"/>
    </location>
</feature>
<evidence type="ECO:0000256" key="1">
    <source>
        <dbReference type="SAM" id="MobiDB-lite"/>
    </source>
</evidence>
<dbReference type="PhylomeDB" id="E9B4U0"/>
<dbReference type="AlphaFoldDB" id="E9B4U0"/>
<evidence type="ECO:0008006" key="6">
    <source>
        <dbReference type="Google" id="ProtNLM"/>
    </source>
</evidence>
<feature type="chain" id="PRO_5003233430" description="Enriched in surface-labeled proteome protein 11" evidence="3">
    <location>
        <begin position="38"/>
        <end position="277"/>
    </location>
</feature>
<keyword evidence="5" id="KW-1185">Reference proteome</keyword>
<keyword evidence="2" id="KW-0472">Membrane</keyword>
<dbReference type="VEuPathDB" id="TriTrypDB:LmxM.33.1175"/>
<dbReference type="RefSeq" id="XP_003878707.1">
    <property type="nucleotide sequence ID" value="XM_003878658.1"/>
</dbReference>
<protein>
    <recommendedName>
        <fullName evidence="6">Enriched in surface-labeled proteome protein 11</fullName>
    </recommendedName>
</protein>
<dbReference type="Proteomes" id="UP000007259">
    <property type="component" value="Chromosome 33"/>
</dbReference>
<feature type="signal peptide" evidence="3">
    <location>
        <begin position="1"/>
        <end position="37"/>
    </location>
</feature>
<dbReference type="EMBL" id="FR799586">
    <property type="protein sequence ID" value="CBZ30259.1"/>
    <property type="molecule type" value="Genomic_DNA"/>
</dbReference>
<gene>
    <name evidence="4" type="ORF">LMXM_33_1175</name>
</gene>
<evidence type="ECO:0000313" key="4">
    <source>
        <dbReference type="EMBL" id="CBZ30259.1"/>
    </source>
</evidence>
<keyword evidence="3" id="KW-0732">Signal</keyword>
<dbReference type="OMA" id="CCSSWMI"/>
<reference evidence="4 5" key="1">
    <citation type="journal article" date="2011" name="Genome Res.">
        <title>Chromosome and gene copy number variation allow major structural change between species and strains of Leishmania.</title>
        <authorList>
            <person name="Rogers M.B."/>
            <person name="Hilley J.D."/>
            <person name="Dickens N.J."/>
            <person name="Wilkes J."/>
            <person name="Bates P.A."/>
            <person name="Depledge D.P."/>
            <person name="Harris D."/>
            <person name="Her Y."/>
            <person name="Herzyk P."/>
            <person name="Imamura H."/>
            <person name="Otto T.D."/>
            <person name="Sanders M."/>
            <person name="Seeger K."/>
            <person name="Dujardin J.C."/>
            <person name="Berriman M."/>
            <person name="Smith D.F."/>
            <person name="Hertz-Fowler C."/>
            <person name="Mottram J.C."/>
        </authorList>
    </citation>
    <scope>NUCLEOTIDE SEQUENCE [LARGE SCALE GENOMIC DNA]</scope>
    <source>
        <strain evidence="4 5">MHOM/GT/2001/U1103</strain>
    </source>
</reference>
<feature type="transmembrane region" description="Helical" evidence="2">
    <location>
        <begin position="130"/>
        <end position="153"/>
    </location>
</feature>
<name>E9B4U0_LEIMU</name>
<proteinExistence type="predicted"/>
<keyword evidence="2" id="KW-0812">Transmembrane</keyword>
<accession>E9B4U0</accession>
<evidence type="ECO:0000313" key="5">
    <source>
        <dbReference type="Proteomes" id="UP000007259"/>
    </source>
</evidence>
<organism evidence="4 5">
    <name type="scientific">Leishmania mexicana (strain MHOM/GT/2001/U1103)</name>
    <dbReference type="NCBI Taxonomy" id="929439"/>
    <lineage>
        <taxon>Eukaryota</taxon>
        <taxon>Discoba</taxon>
        <taxon>Euglenozoa</taxon>
        <taxon>Kinetoplastea</taxon>
        <taxon>Metakinetoplastina</taxon>
        <taxon>Trypanosomatida</taxon>
        <taxon>Trypanosomatidae</taxon>
        <taxon>Leishmaniinae</taxon>
        <taxon>Leishmania</taxon>
    </lineage>
</organism>